<evidence type="ECO:0000313" key="2">
    <source>
        <dbReference type="Proteomes" id="UP000294835"/>
    </source>
</evidence>
<sequence>MKPTRYLATVSASGPAVDLTEGHEVTLSDAAIAADLERAGYVVKLTKGLTLARAKEIAAARVAEEAQEFRTAARAAIAARRAARKAALAQAAAPDPAAE</sequence>
<gene>
    <name evidence="1" type="ORF">EV662_10121</name>
</gene>
<proteinExistence type="predicted"/>
<keyword evidence="2" id="KW-1185">Reference proteome</keyword>
<dbReference type="Proteomes" id="UP000294835">
    <property type="component" value="Unassembled WGS sequence"/>
</dbReference>
<dbReference type="RefSeq" id="WP_132460104.1">
    <property type="nucleotide sequence ID" value="NZ_SLXP01000001.1"/>
</dbReference>
<name>A0A4R2Q7P7_9RHOB</name>
<dbReference type="EMBL" id="SLXP01000001">
    <property type="protein sequence ID" value="TCP43938.1"/>
    <property type="molecule type" value="Genomic_DNA"/>
</dbReference>
<dbReference type="AlphaFoldDB" id="A0A4R2Q7P7"/>
<protein>
    <submittedName>
        <fullName evidence="1">Uncharacterized protein</fullName>
    </submittedName>
</protein>
<comment type="caution">
    <text evidence="1">The sequence shown here is derived from an EMBL/GenBank/DDBJ whole genome shotgun (WGS) entry which is preliminary data.</text>
</comment>
<reference evidence="1 2" key="1">
    <citation type="submission" date="2019-03" db="EMBL/GenBank/DDBJ databases">
        <title>Genomic Encyclopedia of Type Strains, Phase IV (KMG-IV): sequencing the most valuable type-strain genomes for metagenomic binning, comparative biology and taxonomic classification.</title>
        <authorList>
            <person name="Goeker M."/>
        </authorList>
    </citation>
    <scope>NUCLEOTIDE SEQUENCE [LARGE SCALE GENOMIC DNA]</scope>
    <source>
        <strain evidence="1 2">DSM 18063</strain>
    </source>
</reference>
<accession>A0A4R2Q7P7</accession>
<evidence type="ECO:0000313" key="1">
    <source>
        <dbReference type="EMBL" id="TCP43938.1"/>
    </source>
</evidence>
<organism evidence="1 2">
    <name type="scientific">Rhodovulum marinum</name>
    <dbReference type="NCBI Taxonomy" id="320662"/>
    <lineage>
        <taxon>Bacteria</taxon>
        <taxon>Pseudomonadati</taxon>
        <taxon>Pseudomonadota</taxon>
        <taxon>Alphaproteobacteria</taxon>
        <taxon>Rhodobacterales</taxon>
        <taxon>Paracoccaceae</taxon>
        <taxon>Rhodovulum</taxon>
    </lineage>
</organism>